<dbReference type="RefSeq" id="WP_358359556.1">
    <property type="nucleotide sequence ID" value="NZ_JBEZFP010000091.1"/>
</dbReference>
<name>A0ABV3DP48_9ACTN</name>
<proteinExistence type="predicted"/>
<organism evidence="1 2">
    <name type="scientific">Streptodolium elevatio</name>
    <dbReference type="NCBI Taxonomy" id="3157996"/>
    <lineage>
        <taxon>Bacteria</taxon>
        <taxon>Bacillati</taxon>
        <taxon>Actinomycetota</taxon>
        <taxon>Actinomycetes</taxon>
        <taxon>Kitasatosporales</taxon>
        <taxon>Streptomycetaceae</taxon>
        <taxon>Streptodolium</taxon>
    </lineage>
</organism>
<accession>A0ABV3DP48</accession>
<comment type="caution">
    <text evidence="1">The sequence shown here is derived from an EMBL/GenBank/DDBJ whole genome shotgun (WGS) entry which is preliminary data.</text>
</comment>
<evidence type="ECO:0000313" key="2">
    <source>
        <dbReference type="Proteomes" id="UP001551482"/>
    </source>
</evidence>
<keyword evidence="2" id="KW-1185">Reference proteome</keyword>
<dbReference type="Proteomes" id="UP001551482">
    <property type="component" value="Unassembled WGS sequence"/>
</dbReference>
<evidence type="ECO:0000313" key="1">
    <source>
        <dbReference type="EMBL" id="MEU8137528.1"/>
    </source>
</evidence>
<evidence type="ECO:0008006" key="3">
    <source>
        <dbReference type="Google" id="ProtNLM"/>
    </source>
</evidence>
<dbReference type="EMBL" id="JBEZFP010000091">
    <property type="protein sequence ID" value="MEU8137528.1"/>
    <property type="molecule type" value="Genomic_DNA"/>
</dbReference>
<gene>
    <name evidence="1" type="ORF">AB0C36_28955</name>
</gene>
<protein>
    <recommendedName>
        <fullName evidence="3">DNA primase/polymerase bifunctional N-terminal domain-containing protein</fullName>
    </recommendedName>
</protein>
<sequence>MNSHNPPVPERFAGVLDWVPTYGHALRKVGLAFEVVRIDGDYGDAVADRLFLAAAVPGPVVENRSRRQALYFFLAPGAGAPYRWPPGTTYLGRRTGEAYVGVPALDGETWPLSWRWPPTVERPFVDAALLHASL</sequence>
<reference evidence="1 2" key="1">
    <citation type="submission" date="2024-06" db="EMBL/GenBank/DDBJ databases">
        <title>The Natural Products Discovery Center: Release of the First 8490 Sequenced Strains for Exploring Actinobacteria Biosynthetic Diversity.</title>
        <authorList>
            <person name="Kalkreuter E."/>
            <person name="Kautsar S.A."/>
            <person name="Yang D."/>
            <person name="Bader C.D."/>
            <person name="Teijaro C.N."/>
            <person name="Fluegel L."/>
            <person name="Davis C.M."/>
            <person name="Simpson J.R."/>
            <person name="Lauterbach L."/>
            <person name="Steele A.D."/>
            <person name="Gui C."/>
            <person name="Meng S."/>
            <person name="Li G."/>
            <person name="Viehrig K."/>
            <person name="Ye F."/>
            <person name="Su P."/>
            <person name="Kiefer A.F."/>
            <person name="Nichols A."/>
            <person name="Cepeda A.J."/>
            <person name="Yan W."/>
            <person name="Fan B."/>
            <person name="Jiang Y."/>
            <person name="Adhikari A."/>
            <person name="Zheng C.-J."/>
            <person name="Schuster L."/>
            <person name="Cowan T.M."/>
            <person name="Smanski M.J."/>
            <person name="Chevrette M.G."/>
            <person name="De Carvalho L.P.S."/>
            <person name="Shen B."/>
        </authorList>
    </citation>
    <scope>NUCLEOTIDE SEQUENCE [LARGE SCALE GENOMIC DNA]</scope>
    <source>
        <strain evidence="1 2">NPDC048946</strain>
    </source>
</reference>